<keyword evidence="8" id="KW-0653">Protein transport</keyword>
<dbReference type="Pfam" id="PF09325">
    <property type="entry name" value="Vps5"/>
    <property type="match status" value="1"/>
</dbReference>
<dbReference type="InterPro" id="IPR036871">
    <property type="entry name" value="PX_dom_sf"/>
</dbReference>
<organism evidence="13 14">
    <name type="scientific">Ascosphaera apis ARSEF 7405</name>
    <dbReference type="NCBI Taxonomy" id="392613"/>
    <lineage>
        <taxon>Eukaryota</taxon>
        <taxon>Fungi</taxon>
        <taxon>Dikarya</taxon>
        <taxon>Ascomycota</taxon>
        <taxon>Pezizomycotina</taxon>
        <taxon>Eurotiomycetes</taxon>
        <taxon>Eurotiomycetidae</taxon>
        <taxon>Onygenales</taxon>
        <taxon>Ascosphaeraceae</taxon>
        <taxon>Ascosphaera</taxon>
    </lineage>
</organism>
<reference evidence="13 14" key="1">
    <citation type="journal article" date="2016" name="Genome Biol. Evol.">
        <title>Divergent and convergent evolution of fungal pathogenicity.</title>
        <authorList>
            <person name="Shang Y."/>
            <person name="Xiao G."/>
            <person name="Zheng P."/>
            <person name="Cen K."/>
            <person name="Zhan S."/>
            <person name="Wang C."/>
        </authorList>
    </citation>
    <scope>NUCLEOTIDE SEQUENCE [LARGE SCALE GENOMIC DNA]</scope>
    <source>
        <strain evidence="13 14">ARSEF 7405</strain>
    </source>
</reference>
<feature type="domain" description="PX" evidence="12">
    <location>
        <begin position="203"/>
        <end position="319"/>
    </location>
</feature>
<gene>
    <name evidence="13" type="ORF">AAP_04509</name>
</gene>
<dbReference type="GO" id="GO:0005768">
    <property type="term" value="C:endosome"/>
    <property type="evidence" value="ECO:0007669"/>
    <property type="project" value="TreeGrafter"/>
</dbReference>
<dbReference type="FunFam" id="3.30.1520.10:FF:000013">
    <property type="entry name" value="Putative Sorting nexin 3"/>
    <property type="match status" value="1"/>
</dbReference>
<dbReference type="FunFam" id="1.20.1270.60:FF:000022">
    <property type="entry name" value="Sorting nexin 3 protein"/>
    <property type="match status" value="1"/>
</dbReference>
<dbReference type="InterPro" id="IPR001683">
    <property type="entry name" value="PX_dom"/>
</dbReference>
<keyword evidence="6" id="KW-0963">Cytoplasm</keyword>
<keyword evidence="14" id="KW-1185">Reference proteome</keyword>
<dbReference type="SMART" id="SM00312">
    <property type="entry name" value="PX"/>
    <property type="match status" value="1"/>
</dbReference>
<keyword evidence="9" id="KW-0333">Golgi apparatus</keyword>
<feature type="region of interest" description="Disordered" evidence="11">
    <location>
        <begin position="577"/>
        <end position="601"/>
    </location>
</feature>
<evidence type="ECO:0000256" key="3">
    <source>
        <dbReference type="ARBA" id="ARBA00004555"/>
    </source>
</evidence>
<dbReference type="InterPro" id="IPR015404">
    <property type="entry name" value="Vps5_C"/>
</dbReference>
<name>A0A167WLY9_9EURO</name>
<evidence type="ECO:0000313" key="13">
    <source>
        <dbReference type="EMBL" id="KZZ89024.1"/>
    </source>
</evidence>
<dbReference type="PANTHER" id="PTHR10555">
    <property type="entry name" value="SORTING NEXIN"/>
    <property type="match status" value="1"/>
</dbReference>
<dbReference type="InterPro" id="IPR027267">
    <property type="entry name" value="AH/BAR_dom_sf"/>
</dbReference>
<dbReference type="SUPFAM" id="SSF103657">
    <property type="entry name" value="BAR/IMD domain-like"/>
    <property type="match status" value="1"/>
</dbReference>
<sequence length="601" mass="64544">MDESPWGDVPSQGQPSPDSSDPNGASNTQSKSSPSSKPAAPPPPSTSTSRGPRGPPRKVAAQPTKLEAVDDALDPLGPLGESASTPGLDEQGPPPPIKESSPLGTGAGAVTPAAAAAAAATPGADVAGISRLMGDVEISGDDDGASSRASARRLGMKTPPPVQPHTAFEAALAAEKVARGGAGGFGEGPSAGGAGTGAAATRPVFEITVGDPHKVGDLTSSHIEYQVRTKTTSKAYRQPEFAVSRRYRDFLWLYNSLHSNNPGVVVPPPPEKQAVGRFDTNFVESRRAALERMLNKTAAHPILQNDSDLKIFLESESFNLDVKHKENKEPDLGQSKGMFSSFGLGGGGKFVEHDEWFHERKIYLDALESQLKALLKAVDTVVTQRKGLSEAANDFSTSLHSLALVELSPALSGPLEGLSELQLRIKELYDRQAQQDVLTLGITIDEYIRLIGSIKTAFSQRQKAYHSWHAAEGELQKRKTAWEKLLRQGKSQQDRLTQAQADVADAEHKVHASRLLFEDMGRMMRNELERFEKEKVEDFKSGVETFLESAVEAQKELIELWETFLLQLDEDDVNPYYHAPATGTNPNSPLVGGGESNAPAQ</sequence>
<dbReference type="Gene3D" id="3.30.1520.10">
    <property type="entry name" value="Phox-like domain"/>
    <property type="match status" value="1"/>
</dbReference>
<dbReference type="Gene3D" id="1.20.1270.60">
    <property type="entry name" value="Arfaptin homology (AH) domain/BAR domain"/>
    <property type="match status" value="1"/>
</dbReference>
<dbReference type="EMBL" id="AZGZ01000022">
    <property type="protein sequence ID" value="KZZ89024.1"/>
    <property type="molecule type" value="Genomic_DNA"/>
</dbReference>
<dbReference type="AlphaFoldDB" id="A0A167WLY9"/>
<dbReference type="GO" id="GO:0015031">
    <property type="term" value="P:protein transport"/>
    <property type="evidence" value="ECO:0007669"/>
    <property type="project" value="UniProtKB-KW"/>
</dbReference>
<evidence type="ECO:0000256" key="8">
    <source>
        <dbReference type="ARBA" id="ARBA00022927"/>
    </source>
</evidence>
<accession>A0A167WLY9</accession>
<dbReference type="SUPFAM" id="SSF64268">
    <property type="entry name" value="PX domain"/>
    <property type="match status" value="1"/>
</dbReference>
<comment type="caution">
    <text evidence="13">The sequence shown here is derived from an EMBL/GenBank/DDBJ whole genome shotgun (WGS) entry which is preliminary data.</text>
</comment>
<dbReference type="Pfam" id="PF00787">
    <property type="entry name" value="PX"/>
    <property type="match status" value="1"/>
</dbReference>
<comment type="subcellular location">
    <subcellularLocation>
        <location evidence="2">Cytoplasm</location>
    </subcellularLocation>
    <subcellularLocation>
        <location evidence="3">Golgi apparatus</location>
    </subcellularLocation>
    <subcellularLocation>
        <location evidence="1">Membrane</location>
        <topology evidence="1">Peripheral membrane protein</topology>
        <orientation evidence="1">Cytoplasmic side</orientation>
    </subcellularLocation>
</comment>
<dbReference type="Proteomes" id="UP000242877">
    <property type="component" value="Unassembled WGS sequence"/>
</dbReference>
<evidence type="ECO:0000256" key="6">
    <source>
        <dbReference type="ARBA" id="ARBA00022490"/>
    </source>
</evidence>
<evidence type="ECO:0000313" key="14">
    <source>
        <dbReference type="Proteomes" id="UP000242877"/>
    </source>
</evidence>
<dbReference type="CDD" id="cd07627">
    <property type="entry name" value="BAR_Vps5p"/>
    <property type="match status" value="1"/>
</dbReference>
<evidence type="ECO:0000256" key="1">
    <source>
        <dbReference type="ARBA" id="ARBA00004287"/>
    </source>
</evidence>
<dbReference type="GO" id="GO:0005829">
    <property type="term" value="C:cytosol"/>
    <property type="evidence" value="ECO:0007669"/>
    <property type="project" value="GOC"/>
</dbReference>
<evidence type="ECO:0000256" key="11">
    <source>
        <dbReference type="SAM" id="MobiDB-lite"/>
    </source>
</evidence>
<keyword evidence="5" id="KW-0813">Transport</keyword>
<evidence type="ECO:0000256" key="2">
    <source>
        <dbReference type="ARBA" id="ARBA00004496"/>
    </source>
</evidence>
<evidence type="ECO:0000256" key="5">
    <source>
        <dbReference type="ARBA" id="ARBA00022448"/>
    </source>
</evidence>
<evidence type="ECO:0000256" key="4">
    <source>
        <dbReference type="ARBA" id="ARBA00010883"/>
    </source>
</evidence>
<dbReference type="PANTHER" id="PTHR10555:SF170">
    <property type="entry name" value="FI18122P1"/>
    <property type="match status" value="1"/>
</dbReference>
<evidence type="ECO:0000256" key="7">
    <source>
        <dbReference type="ARBA" id="ARBA00022553"/>
    </source>
</evidence>
<comment type="similarity">
    <text evidence="4">Belongs to the sorting nexin family.</text>
</comment>
<dbReference type="CDD" id="cd06861">
    <property type="entry name" value="PX_Vps5p"/>
    <property type="match status" value="1"/>
</dbReference>
<feature type="region of interest" description="Disordered" evidence="11">
    <location>
        <begin position="137"/>
        <end position="162"/>
    </location>
</feature>
<feature type="region of interest" description="Disordered" evidence="11">
    <location>
        <begin position="1"/>
        <end position="112"/>
    </location>
</feature>
<dbReference type="GO" id="GO:0045053">
    <property type="term" value="P:protein retention in Golgi apparatus"/>
    <property type="evidence" value="ECO:0007669"/>
    <property type="project" value="TreeGrafter"/>
</dbReference>
<protein>
    <submittedName>
        <fullName evidence="13">Sorting nexin 3</fullName>
    </submittedName>
</protein>
<dbReference type="VEuPathDB" id="FungiDB:AAP_04509"/>
<dbReference type="GO" id="GO:0030904">
    <property type="term" value="C:retromer complex"/>
    <property type="evidence" value="ECO:0007669"/>
    <property type="project" value="UniProtKB-ARBA"/>
</dbReference>
<feature type="compositionally biased region" description="Low complexity" evidence="11">
    <location>
        <begin position="10"/>
        <end position="22"/>
    </location>
</feature>
<keyword evidence="7" id="KW-0597">Phosphoprotein</keyword>
<dbReference type="GO" id="GO:0005794">
    <property type="term" value="C:Golgi apparatus"/>
    <property type="evidence" value="ECO:0007669"/>
    <property type="project" value="UniProtKB-SubCell"/>
</dbReference>
<dbReference type="GO" id="GO:0035091">
    <property type="term" value="F:phosphatidylinositol binding"/>
    <property type="evidence" value="ECO:0007669"/>
    <property type="project" value="InterPro"/>
</dbReference>
<proteinExistence type="inferred from homology"/>
<evidence type="ECO:0000256" key="10">
    <source>
        <dbReference type="ARBA" id="ARBA00023136"/>
    </source>
</evidence>
<keyword evidence="10" id="KW-0472">Membrane</keyword>
<evidence type="ECO:0000256" key="9">
    <source>
        <dbReference type="ARBA" id="ARBA00023034"/>
    </source>
</evidence>
<dbReference type="GO" id="GO:0042147">
    <property type="term" value="P:retrograde transport, endosome to Golgi"/>
    <property type="evidence" value="ECO:0007669"/>
    <property type="project" value="TreeGrafter"/>
</dbReference>
<evidence type="ECO:0000259" key="12">
    <source>
        <dbReference type="PROSITE" id="PS50195"/>
    </source>
</evidence>
<dbReference type="PROSITE" id="PS50195">
    <property type="entry name" value="PX"/>
    <property type="match status" value="1"/>
</dbReference>
<dbReference type="InterPro" id="IPR035803">
    <property type="entry name" value="BAR_Vps5"/>
</dbReference>
<dbReference type="OrthoDB" id="271164at2759"/>
<dbReference type="InterPro" id="IPR037868">
    <property type="entry name" value="PX_Vps5"/>
</dbReference>